<dbReference type="Proteomes" id="UP000177190">
    <property type="component" value="Unassembled WGS sequence"/>
</dbReference>
<proteinExistence type="predicted"/>
<dbReference type="EMBL" id="MHOM01000035">
    <property type="protein sequence ID" value="OGZ63447.1"/>
    <property type="molecule type" value="Genomic_DNA"/>
</dbReference>
<evidence type="ECO:0000313" key="3">
    <source>
        <dbReference type="Proteomes" id="UP000177190"/>
    </source>
</evidence>
<feature type="region of interest" description="Disordered" evidence="1">
    <location>
        <begin position="1"/>
        <end position="22"/>
    </location>
</feature>
<dbReference type="AlphaFoldDB" id="A0A1G2HLT7"/>
<organism evidence="2 3">
    <name type="scientific">Candidatus Staskawiczbacteria bacterium RIFCSPHIGHO2_01_FULL_36_16</name>
    <dbReference type="NCBI Taxonomy" id="1802200"/>
    <lineage>
        <taxon>Bacteria</taxon>
        <taxon>Candidatus Staskawicziibacteriota</taxon>
    </lineage>
</organism>
<evidence type="ECO:0000313" key="2">
    <source>
        <dbReference type="EMBL" id="OGZ63447.1"/>
    </source>
</evidence>
<protein>
    <submittedName>
        <fullName evidence="2">Uncharacterized protein</fullName>
    </submittedName>
</protein>
<name>A0A1G2HLT7_9BACT</name>
<evidence type="ECO:0000256" key="1">
    <source>
        <dbReference type="SAM" id="MobiDB-lite"/>
    </source>
</evidence>
<reference evidence="2 3" key="1">
    <citation type="journal article" date="2016" name="Nat. Commun.">
        <title>Thousands of microbial genomes shed light on interconnected biogeochemical processes in an aquifer system.</title>
        <authorList>
            <person name="Anantharaman K."/>
            <person name="Brown C.T."/>
            <person name="Hug L.A."/>
            <person name="Sharon I."/>
            <person name="Castelle C.J."/>
            <person name="Probst A.J."/>
            <person name="Thomas B.C."/>
            <person name="Singh A."/>
            <person name="Wilkins M.J."/>
            <person name="Karaoz U."/>
            <person name="Brodie E.L."/>
            <person name="Williams K.H."/>
            <person name="Hubbard S.S."/>
            <person name="Banfield J.F."/>
        </authorList>
    </citation>
    <scope>NUCLEOTIDE SEQUENCE [LARGE SCALE GENOMIC DNA]</scope>
</reference>
<gene>
    <name evidence="2" type="ORF">A2812_02890</name>
</gene>
<sequence>MDNQTKSDILGQVARPPVRSGPKIKGSFKIPEEKLKEPLYYDGTVVRCFCFGCGISTELLSEGAMHLVKKAEADVPLSWEGFYFICEQCIICAKDFKRAVFKKS</sequence>
<accession>A0A1G2HLT7</accession>
<comment type="caution">
    <text evidence="2">The sequence shown here is derived from an EMBL/GenBank/DDBJ whole genome shotgun (WGS) entry which is preliminary data.</text>
</comment>